<accession>A0A368Q0U9</accession>
<organism evidence="2">
    <name type="scientific">Setaria italica</name>
    <name type="common">Foxtail millet</name>
    <name type="synonym">Panicum italicum</name>
    <dbReference type="NCBI Taxonomy" id="4555"/>
    <lineage>
        <taxon>Eukaryota</taxon>
        <taxon>Viridiplantae</taxon>
        <taxon>Streptophyta</taxon>
        <taxon>Embryophyta</taxon>
        <taxon>Tracheophyta</taxon>
        <taxon>Spermatophyta</taxon>
        <taxon>Magnoliopsida</taxon>
        <taxon>Liliopsida</taxon>
        <taxon>Poales</taxon>
        <taxon>Poaceae</taxon>
        <taxon>PACMAD clade</taxon>
        <taxon>Panicoideae</taxon>
        <taxon>Panicodae</taxon>
        <taxon>Paniceae</taxon>
        <taxon>Cenchrinae</taxon>
        <taxon>Setaria</taxon>
    </lineage>
</organism>
<evidence type="ECO:0000259" key="1">
    <source>
        <dbReference type="Pfam" id="PF03478"/>
    </source>
</evidence>
<protein>
    <recommendedName>
        <fullName evidence="1">KIB1-4 beta-propeller domain-containing protein</fullName>
    </recommendedName>
</protein>
<dbReference type="Pfam" id="PF03478">
    <property type="entry name" value="Beta-prop_KIB1-4"/>
    <property type="match status" value="1"/>
</dbReference>
<gene>
    <name evidence="2" type="ORF">SETIT_2G193800v2</name>
</gene>
<dbReference type="AlphaFoldDB" id="A0A368Q0U9"/>
<name>A0A368Q0U9_SETIT</name>
<feature type="non-terminal residue" evidence="2">
    <location>
        <position position="1"/>
    </location>
</feature>
<dbReference type="EMBL" id="CM003529">
    <property type="protein sequence ID" value="RCV11539.1"/>
    <property type="molecule type" value="Genomic_DNA"/>
</dbReference>
<dbReference type="InterPro" id="IPR005174">
    <property type="entry name" value="KIB1-4_b-propeller"/>
</dbReference>
<evidence type="ECO:0000313" key="2">
    <source>
        <dbReference type="EMBL" id="RCV11539.1"/>
    </source>
</evidence>
<reference evidence="2" key="2">
    <citation type="submission" date="2015-07" db="EMBL/GenBank/DDBJ databases">
        <authorList>
            <person name="Noorani M."/>
        </authorList>
    </citation>
    <scope>NUCLEOTIDE SEQUENCE</scope>
    <source>
        <strain evidence="2">Yugu1</strain>
    </source>
</reference>
<reference evidence="2" key="1">
    <citation type="journal article" date="2012" name="Nat. Biotechnol.">
        <title>Reference genome sequence of the model plant Setaria.</title>
        <authorList>
            <person name="Bennetzen J.L."/>
            <person name="Schmutz J."/>
            <person name="Wang H."/>
            <person name="Percifield R."/>
            <person name="Hawkins J."/>
            <person name="Pontaroli A.C."/>
            <person name="Estep M."/>
            <person name="Feng L."/>
            <person name="Vaughn J.N."/>
            <person name="Grimwood J."/>
            <person name="Jenkins J."/>
            <person name="Barry K."/>
            <person name="Lindquist E."/>
            <person name="Hellsten U."/>
            <person name="Deshpande S."/>
            <person name="Wang X."/>
            <person name="Wu X."/>
            <person name="Mitros T."/>
            <person name="Triplett J."/>
            <person name="Yang X."/>
            <person name="Ye C.Y."/>
            <person name="Mauro-Herrera M."/>
            <person name="Wang L."/>
            <person name="Li P."/>
            <person name="Sharma M."/>
            <person name="Sharma R."/>
            <person name="Ronald P.C."/>
            <person name="Panaud O."/>
            <person name="Kellogg E.A."/>
            <person name="Brutnell T.P."/>
            <person name="Doust A.N."/>
            <person name="Tuskan G.A."/>
            <person name="Rokhsar D."/>
            <person name="Devos K.M."/>
        </authorList>
    </citation>
    <scope>NUCLEOTIDE SEQUENCE [LARGE SCALE GENOMIC DNA]</scope>
    <source>
        <strain evidence="2">Yugu1</strain>
    </source>
</reference>
<dbReference type="PANTHER" id="PTHR33127:SF43">
    <property type="entry name" value="OS09G0380600 PROTEIN"/>
    <property type="match status" value="1"/>
</dbReference>
<dbReference type="PANTHER" id="PTHR33127">
    <property type="entry name" value="TRANSMEMBRANE PROTEIN"/>
    <property type="match status" value="1"/>
</dbReference>
<sequence>TPRSTRQGHGGGLAESAPTVAYPCLVRGQKAFSLPDQKLHQNISMPELSGNAFFATPQGWILVVLGSGSDRSSPRETYLLHPQSRSRLDLPPLEDEHDELPERGRCLLSGNDPGGPGCSVRIFDLQSPALWFCRVSGPRWSNHVYDIGSYDLPEEYCPVPKRSGTSSTSPPLAGAVPSLDDDLYGDRQRSCIVASHLLESCGDLYLATVTFHDFCFDLPGTVRVYRMYFSVLAFRRTDDIGDRAFLLGASNFGASCSASDHGLKANCLYWVNRFSEDHGNLHVYNVKDGSLEIIQTFGSASTGQKPFWILPAAT</sequence>
<feature type="domain" description="KIB1-4 beta-propeller" evidence="1">
    <location>
        <begin position="32"/>
        <end position="285"/>
    </location>
</feature>
<proteinExistence type="predicted"/>
<dbReference type="OrthoDB" id="1863935at2759"/>